<dbReference type="UniPathway" id="UPA00219"/>
<dbReference type="GO" id="GO:0016740">
    <property type="term" value="F:transferase activity"/>
    <property type="evidence" value="ECO:0007669"/>
    <property type="project" value="UniProtKB-KW"/>
</dbReference>
<dbReference type="EMBL" id="FUXK01000011">
    <property type="protein sequence ID" value="SJZ81151.1"/>
    <property type="molecule type" value="Genomic_DNA"/>
</dbReference>
<dbReference type="CDD" id="cd16913">
    <property type="entry name" value="YkuD_like"/>
    <property type="match status" value="1"/>
</dbReference>
<keyword evidence="4 7" id="KW-0133">Cell shape</keyword>
<evidence type="ECO:0000256" key="3">
    <source>
        <dbReference type="ARBA" id="ARBA00022679"/>
    </source>
</evidence>
<keyword evidence="5 7" id="KW-0573">Peptidoglycan synthesis</keyword>
<sequence length="534" mass="62069">MTIFRIKALNAYRFRINVFTFLMVVFVVACKERADNPNANLQLSHYATLRQSSYALNSHQICRYIAQLKRSDTDSMMPDMRCKAHYTRRGTFLWITRNGVNAQAETLLMALQNVKQLGFRPEKFRVQQITDDLQRARNLDFSDSSHAINKVFARLEYNLTKAYYRYAAGMQFGFVNPYTTFNRLDLLKPDSTSQSYRSLFDVPMKRLNRSFFSICQRKLAHDSLAVFLQDILPQSALYKRYEEMLQIETNPQQRLRILCNMERARWRTDDRPSQHTKYVMVNIPAFQLRAVNGEDVLEMRVGCGALDTKTPLLTSRFMRMDINPQWIVPRSIIEKSILPQAGNAEYFEARNFFVRQRSTGRKMPLDRVTPSMLMSKDYLVIQSGGVGNSLGRIVFRFNNKFSVFLHDTDQRDFFAKNSRDVSHGCVRVQHPYALALFLLGEKDEQLAEKIRYSMTADIGKKKAKPTDGDEKAVERQDTLKRQLLIGSVNITPEVPLFITYFTLYPDANGVMRAYDDVYGYDQVMYNILKNYGAR</sequence>
<dbReference type="InterPro" id="IPR005490">
    <property type="entry name" value="LD_TPept_cat_dom"/>
</dbReference>
<keyword evidence="8" id="KW-0812">Transmembrane</keyword>
<gene>
    <name evidence="10" type="ORF">SAMN02745202_01142</name>
</gene>
<dbReference type="GO" id="GO:0009252">
    <property type="term" value="P:peptidoglycan biosynthetic process"/>
    <property type="evidence" value="ECO:0007669"/>
    <property type="project" value="UniProtKB-UniPathway"/>
</dbReference>
<comment type="similarity">
    <text evidence="2">Belongs to the YkuD family.</text>
</comment>
<dbReference type="PROSITE" id="PS51257">
    <property type="entry name" value="PROKAR_LIPOPROTEIN"/>
    <property type="match status" value="1"/>
</dbReference>
<evidence type="ECO:0000256" key="8">
    <source>
        <dbReference type="SAM" id="Phobius"/>
    </source>
</evidence>
<comment type="pathway">
    <text evidence="1 7">Cell wall biogenesis; peptidoglycan biosynthesis.</text>
</comment>
<feature type="transmembrane region" description="Helical" evidence="8">
    <location>
        <begin position="12"/>
        <end position="29"/>
    </location>
</feature>
<dbReference type="SUPFAM" id="SSF141523">
    <property type="entry name" value="L,D-transpeptidase catalytic domain-like"/>
    <property type="match status" value="1"/>
</dbReference>
<organism evidence="10 11">
    <name type="scientific">Segatella oulorum</name>
    <dbReference type="NCBI Taxonomy" id="28136"/>
    <lineage>
        <taxon>Bacteria</taxon>
        <taxon>Pseudomonadati</taxon>
        <taxon>Bacteroidota</taxon>
        <taxon>Bacteroidia</taxon>
        <taxon>Bacteroidales</taxon>
        <taxon>Prevotellaceae</taxon>
        <taxon>Segatella</taxon>
    </lineage>
</organism>
<dbReference type="PANTHER" id="PTHR41533">
    <property type="entry name" value="L,D-TRANSPEPTIDASE HI_1667-RELATED"/>
    <property type="match status" value="1"/>
</dbReference>
<dbReference type="GO" id="GO:0004180">
    <property type="term" value="F:carboxypeptidase activity"/>
    <property type="evidence" value="ECO:0007669"/>
    <property type="project" value="UniProtKB-ARBA"/>
</dbReference>
<dbReference type="Gene3D" id="2.40.440.10">
    <property type="entry name" value="L,D-transpeptidase catalytic domain-like"/>
    <property type="match status" value="1"/>
</dbReference>
<keyword evidence="3" id="KW-0808">Transferase</keyword>
<dbReference type="STRING" id="28136.SAMN02745202_01142"/>
<evidence type="ECO:0000313" key="11">
    <source>
        <dbReference type="Proteomes" id="UP000190065"/>
    </source>
</evidence>
<keyword evidence="6 7" id="KW-0961">Cell wall biogenesis/degradation</keyword>
<dbReference type="InterPro" id="IPR052905">
    <property type="entry name" value="LD-transpeptidase_YkuD-like"/>
</dbReference>
<evidence type="ECO:0000313" key="10">
    <source>
        <dbReference type="EMBL" id="SJZ81151.1"/>
    </source>
</evidence>
<evidence type="ECO:0000256" key="1">
    <source>
        <dbReference type="ARBA" id="ARBA00004752"/>
    </source>
</evidence>
<dbReference type="PROSITE" id="PS52029">
    <property type="entry name" value="LD_TPASE"/>
    <property type="match status" value="1"/>
</dbReference>
<dbReference type="InterPro" id="IPR045380">
    <property type="entry name" value="LD_TPept_scaffold_dom"/>
</dbReference>
<dbReference type="AlphaFoldDB" id="A0A1T4NPB9"/>
<evidence type="ECO:0000259" key="9">
    <source>
        <dbReference type="PROSITE" id="PS52029"/>
    </source>
</evidence>
<dbReference type="Pfam" id="PF20142">
    <property type="entry name" value="Scaffold"/>
    <property type="match status" value="1"/>
</dbReference>
<evidence type="ECO:0000256" key="6">
    <source>
        <dbReference type="ARBA" id="ARBA00023316"/>
    </source>
</evidence>
<evidence type="ECO:0000256" key="4">
    <source>
        <dbReference type="ARBA" id="ARBA00022960"/>
    </source>
</evidence>
<proteinExistence type="inferred from homology"/>
<evidence type="ECO:0000256" key="2">
    <source>
        <dbReference type="ARBA" id="ARBA00005992"/>
    </source>
</evidence>
<evidence type="ECO:0000256" key="7">
    <source>
        <dbReference type="PROSITE-ProRule" id="PRU01373"/>
    </source>
</evidence>
<dbReference type="GO" id="GO:0071555">
    <property type="term" value="P:cell wall organization"/>
    <property type="evidence" value="ECO:0007669"/>
    <property type="project" value="UniProtKB-UniRule"/>
</dbReference>
<dbReference type="eggNOG" id="COG2989">
    <property type="taxonomic scope" value="Bacteria"/>
</dbReference>
<name>A0A1T4NPB9_9BACT</name>
<feature type="domain" description="L,D-TPase catalytic" evidence="9">
    <location>
        <begin position="277"/>
        <end position="453"/>
    </location>
</feature>
<dbReference type="Pfam" id="PF03734">
    <property type="entry name" value="YkuD"/>
    <property type="match status" value="1"/>
</dbReference>
<keyword evidence="8" id="KW-0472">Membrane</keyword>
<protein>
    <submittedName>
        <fullName evidence="10">L,D-transpeptidase catalytic domain</fullName>
    </submittedName>
</protein>
<evidence type="ECO:0000256" key="5">
    <source>
        <dbReference type="ARBA" id="ARBA00022984"/>
    </source>
</evidence>
<dbReference type="PANTHER" id="PTHR41533:SF2">
    <property type="entry name" value="BLR7131 PROTEIN"/>
    <property type="match status" value="1"/>
</dbReference>
<feature type="active site" description="Proton donor/acceptor" evidence="7">
    <location>
        <position position="406"/>
    </location>
</feature>
<dbReference type="GO" id="GO:0008360">
    <property type="term" value="P:regulation of cell shape"/>
    <property type="evidence" value="ECO:0007669"/>
    <property type="project" value="UniProtKB-UniRule"/>
</dbReference>
<accession>A0A1T4NPB9</accession>
<dbReference type="Proteomes" id="UP000190065">
    <property type="component" value="Unassembled WGS sequence"/>
</dbReference>
<keyword evidence="8" id="KW-1133">Transmembrane helix</keyword>
<reference evidence="10 11" key="1">
    <citation type="submission" date="2017-02" db="EMBL/GenBank/DDBJ databases">
        <authorList>
            <person name="Peterson S.W."/>
        </authorList>
    </citation>
    <scope>NUCLEOTIDE SEQUENCE [LARGE SCALE GENOMIC DNA]</scope>
    <source>
        <strain evidence="10 11">ATCC 43324</strain>
    </source>
</reference>
<dbReference type="InterPro" id="IPR038063">
    <property type="entry name" value="Transpep_catalytic_dom"/>
</dbReference>
<feature type="active site" description="Nucleophile" evidence="7">
    <location>
        <position position="425"/>
    </location>
</feature>